<keyword evidence="2" id="KW-0732">Signal</keyword>
<evidence type="ECO:0000256" key="1">
    <source>
        <dbReference type="SAM" id="Phobius"/>
    </source>
</evidence>
<dbReference type="Proteomes" id="UP000184394">
    <property type="component" value="Unassembled WGS sequence"/>
</dbReference>
<evidence type="ECO:0000313" key="5">
    <source>
        <dbReference type="Proteomes" id="UP000184394"/>
    </source>
</evidence>
<evidence type="ECO:0000313" key="4">
    <source>
        <dbReference type="EMBL" id="SHM10504.1"/>
    </source>
</evidence>
<feature type="signal peptide" evidence="2">
    <location>
        <begin position="1"/>
        <end position="22"/>
    </location>
</feature>
<keyword evidence="1" id="KW-0472">Membrane</keyword>
<reference evidence="4 5" key="1">
    <citation type="submission" date="2016-11" db="EMBL/GenBank/DDBJ databases">
        <authorList>
            <person name="Jaros S."/>
            <person name="Januszkiewicz K."/>
            <person name="Wedrychowicz H."/>
        </authorList>
    </citation>
    <scope>NUCLEOTIDE SEQUENCE [LARGE SCALE GENOMIC DNA]</scope>
    <source>
        <strain evidence="4 5">Y1</strain>
    </source>
</reference>
<dbReference type="Gene3D" id="3.10.450.240">
    <property type="match status" value="1"/>
</dbReference>
<evidence type="ECO:0000259" key="3">
    <source>
        <dbReference type="SMART" id="SM00978"/>
    </source>
</evidence>
<gene>
    <name evidence="4" type="ORF">SAMN04487860_10123</name>
</gene>
<dbReference type="InterPro" id="IPR007379">
    <property type="entry name" value="Tim44-like_dom"/>
</dbReference>
<protein>
    <submittedName>
        <fullName evidence="4">Tim44-like domain-containing protein</fullName>
    </submittedName>
</protein>
<accession>A0A1M7G2C9</accession>
<sequence length="264" mass="30754">MLKRLFSLIAVLFCLFMLPFHTFDTKMMTTHADFGDYGLDSDSGGGGHGSYHSYDDSGSSDSSGGVTLTKKETAVMFSVVAVASVLVIILLRYLSKRSSKKIDQYYEEHKNDKSLMYDVSDECMKLRQQIDEERFCEYIRELFIKLQKAWEEQDLRFVRDTMTDELYDRNDKLLQVRYINSDRTNKIEVLSIDNIEIMTIRNNGGGYAMEAKFIAVMKDYVFDNKTKEVVRGSEFSKRREYKWLLVCDEMSPYPEKWKLSQISC</sequence>
<feature type="chain" id="PRO_5038685820" evidence="2">
    <location>
        <begin position="23"/>
        <end position="264"/>
    </location>
</feature>
<proteinExistence type="predicted"/>
<dbReference type="Pfam" id="PF04280">
    <property type="entry name" value="Tim44"/>
    <property type="match status" value="1"/>
</dbReference>
<keyword evidence="1" id="KW-1133">Transmembrane helix</keyword>
<dbReference type="AlphaFoldDB" id="A0A1M7G2C9"/>
<dbReference type="SMART" id="SM00978">
    <property type="entry name" value="Tim44"/>
    <property type="match status" value="1"/>
</dbReference>
<feature type="domain" description="Tim44-like" evidence="3">
    <location>
        <begin position="116"/>
        <end position="250"/>
    </location>
</feature>
<dbReference type="EMBL" id="FRCT01000001">
    <property type="protein sequence ID" value="SHM10504.1"/>
    <property type="molecule type" value="Genomic_DNA"/>
</dbReference>
<keyword evidence="1" id="KW-0812">Transmembrane</keyword>
<evidence type="ECO:0000256" key="2">
    <source>
        <dbReference type="SAM" id="SignalP"/>
    </source>
</evidence>
<name>A0A1M7G2C9_RUMFL</name>
<feature type="transmembrane region" description="Helical" evidence="1">
    <location>
        <begin position="74"/>
        <end position="94"/>
    </location>
</feature>
<dbReference type="InterPro" id="IPR032710">
    <property type="entry name" value="NTF2-like_dom_sf"/>
</dbReference>
<organism evidence="4 5">
    <name type="scientific">Ruminococcus flavefaciens</name>
    <dbReference type="NCBI Taxonomy" id="1265"/>
    <lineage>
        <taxon>Bacteria</taxon>
        <taxon>Bacillati</taxon>
        <taxon>Bacillota</taxon>
        <taxon>Clostridia</taxon>
        <taxon>Eubacteriales</taxon>
        <taxon>Oscillospiraceae</taxon>
        <taxon>Ruminococcus</taxon>
    </lineage>
</organism>
<dbReference type="SUPFAM" id="SSF54427">
    <property type="entry name" value="NTF2-like"/>
    <property type="match status" value="1"/>
</dbReference>